<dbReference type="InterPro" id="IPR049492">
    <property type="entry name" value="BD-FAE-like_dom"/>
</dbReference>
<sequence length="299" mass="34355">MISEVVRDIRINWKISDDKRDEGLTTPEDIIRFDNISYGPYGDANLLDIYHQKKVTKPQKTIISIHGGGWVYGSKEQYQFYGMRLAQRGFTFVNFNYRLAPEYKYPTALEDINQVFLFIRDHAEEYAIDTNNIFVVGDSAGAQLATQYLIICTNPEYAKHFTFIPSGIKVRAVGLNCGVYDTSDPEHTSPNDVFLEYTGKEILEDTEKARNMREELNTLKYMTGDFPPAFVTSAVHDYILKDAQPMYEKLQSLGIDSEVHIYGSKEKEEVGHVFHVNCRLPEADQCNDEECAFFNRYVV</sequence>
<dbReference type="RefSeq" id="WP_262574631.1">
    <property type="nucleotide sequence ID" value="NZ_JAOQKJ010000006.1"/>
</dbReference>
<evidence type="ECO:0000313" key="3">
    <source>
        <dbReference type="EMBL" id="MCU6744551.1"/>
    </source>
</evidence>
<reference evidence="3 4" key="1">
    <citation type="journal article" date="2021" name="ISME Commun">
        <title>Automated analysis of genomic sequences facilitates high-throughput and comprehensive description of bacteria.</title>
        <authorList>
            <person name="Hitch T.C.A."/>
        </authorList>
    </citation>
    <scope>NUCLEOTIDE SEQUENCE [LARGE SCALE GENOMIC DNA]</scope>
    <source>
        <strain evidence="3 4">Sanger_18</strain>
    </source>
</reference>
<dbReference type="InterPro" id="IPR050300">
    <property type="entry name" value="GDXG_lipolytic_enzyme"/>
</dbReference>
<name>A0ABT2T3U6_9FIRM</name>
<evidence type="ECO:0000259" key="2">
    <source>
        <dbReference type="Pfam" id="PF20434"/>
    </source>
</evidence>
<keyword evidence="4" id="KW-1185">Reference proteome</keyword>
<dbReference type="SUPFAM" id="SSF53474">
    <property type="entry name" value="alpha/beta-Hydrolases"/>
    <property type="match status" value="1"/>
</dbReference>
<feature type="domain" description="BD-FAE-like" evidence="2">
    <location>
        <begin position="47"/>
        <end position="244"/>
    </location>
</feature>
<gene>
    <name evidence="3" type="ORF">OCV77_08585</name>
</gene>
<evidence type="ECO:0000256" key="1">
    <source>
        <dbReference type="ARBA" id="ARBA00022801"/>
    </source>
</evidence>
<accession>A0ABT2T3U6</accession>
<dbReference type="EMBL" id="JAOQKJ010000006">
    <property type="protein sequence ID" value="MCU6744551.1"/>
    <property type="molecule type" value="Genomic_DNA"/>
</dbReference>
<keyword evidence="1 3" id="KW-0378">Hydrolase</keyword>
<dbReference type="Gene3D" id="3.40.50.1820">
    <property type="entry name" value="alpha/beta hydrolase"/>
    <property type="match status" value="1"/>
</dbReference>
<dbReference type="Pfam" id="PF20434">
    <property type="entry name" value="BD-FAE"/>
    <property type="match status" value="1"/>
</dbReference>
<dbReference type="InterPro" id="IPR029058">
    <property type="entry name" value="AB_hydrolase_fold"/>
</dbReference>
<dbReference type="GO" id="GO:0016787">
    <property type="term" value="F:hydrolase activity"/>
    <property type="evidence" value="ECO:0007669"/>
    <property type="project" value="UniProtKB-KW"/>
</dbReference>
<proteinExistence type="predicted"/>
<organism evidence="3 4">
    <name type="scientific">Suilimivivens aceti</name>
    <dbReference type="NCBI Taxonomy" id="2981774"/>
    <lineage>
        <taxon>Bacteria</taxon>
        <taxon>Bacillati</taxon>
        <taxon>Bacillota</taxon>
        <taxon>Clostridia</taxon>
        <taxon>Lachnospirales</taxon>
        <taxon>Lachnospiraceae</taxon>
        <taxon>Suilimivivens</taxon>
    </lineage>
</organism>
<protein>
    <submittedName>
        <fullName evidence="3">Alpha/beta hydrolase</fullName>
    </submittedName>
</protein>
<dbReference type="Proteomes" id="UP001652432">
    <property type="component" value="Unassembled WGS sequence"/>
</dbReference>
<evidence type="ECO:0000313" key="4">
    <source>
        <dbReference type="Proteomes" id="UP001652432"/>
    </source>
</evidence>
<comment type="caution">
    <text evidence="3">The sequence shown here is derived from an EMBL/GenBank/DDBJ whole genome shotgun (WGS) entry which is preliminary data.</text>
</comment>
<dbReference type="PANTHER" id="PTHR48081">
    <property type="entry name" value="AB HYDROLASE SUPERFAMILY PROTEIN C4A8.06C"/>
    <property type="match status" value="1"/>
</dbReference>